<sequence length="73" mass="8198">MIAAKLKALYERAATPLDLSREVPELRLWNLKAGVLDVLNDIDRQLFNANPSSVISDLLGDRPINPDKEEARQ</sequence>
<proteinExistence type="predicted"/>
<feature type="compositionally biased region" description="Basic and acidic residues" evidence="1">
    <location>
        <begin position="64"/>
        <end position="73"/>
    </location>
</feature>
<name>A0A6J5STZ9_9CAUD</name>
<feature type="region of interest" description="Disordered" evidence="1">
    <location>
        <begin position="54"/>
        <end position="73"/>
    </location>
</feature>
<evidence type="ECO:0000313" key="2">
    <source>
        <dbReference type="EMBL" id="CAB4165162.1"/>
    </source>
</evidence>
<evidence type="ECO:0000256" key="1">
    <source>
        <dbReference type="SAM" id="MobiDB-lite"/>
    </source>
</evidence>
<protein>
    <submittedName>
        <fullName evidence="3">Uncharacterized protein</fullName>
    </submittedName>
</protein>
<evidence type="ECO:0000313" key="3">
    <source>
        <dbReference type="EMBL" id="CAB4218809.1"/>
    </source>
</evidence>
<accession>A0A6J5STZ9</accession>
<reference evidence="3" key="1">
    <citation type="submission" date="2020-05" db="EMBL/GenBank/DDBJ databases">
        <authorList>
            <person name="Chiriac C."/>
            <person name="Salcher M."/>
            <person name="Ghai R."/>
            <person name="Kavagutti S V."/>
        </authorList>
    </citation>
    <scope>NUCLEOTIDE SEQUENCE</scope>
</reference>
<dbReference type="EMBL" id="LR797475">
    <property type="protein sequence ID" value="CAB4218809.1"/>
    <property type="molecule type" value="Genomic_DNA"/>
</dbReference>
<gene>
    <name evidence="3" type="ORF">UFOVP1603_55</name>
    <name evidence="2" type="ORF">UFOVP833_32</name>
</gene>
<dbReference type="EMBL" id="LR796770">
    <property type="protein sequence ID" value="CAB4165162.1"/>
    <property type="molecule type" value="Genomic_DNA"/>
</dbReference>
<organism evidence="3">
    <name type="scientific">uncultured Caudovirales phage</name>
    <dbReference type="NCBI Taxonomy" id="2100421"/>
    <lineage>
        <taxon>Viruses</taxon>
        <taxon>Duplodnaviria</taxon>
        <taxon>Heunggongvirae</taxon>
        <taxon>Uroviricota</taxon>
        <taxon>Caudoviricetes</taxon>
        <taxon>Peduoviridae</taxon>
        <taxon>Maltschvirus</taxon>
        <taxon>Maltschvirus maltsch</taxon>
    </lineage>
</organism>